<dbReference type="Proteomes" id="UP001057279">
    <property type="component" value="Linkage Group LG06"/>
</dbReference>
<organism evidence="1 2">
    <name type="scientific">Ovis ammon polii x Ovis aries</name>
    <dbReference type="NCBI Taxonomy" id="2918886"/>
    <lineage>
        <taxon>Eukaryota</taxon>
        <taxon>Metazoa</taxon>
        <taxon>Chordata</taxon>
        <taxon>Craniata</taxon>
        <taxon>Vertebrata</taxon>
        <taxon>Euteleostomi</taxon>
        <taxon>Mammalia</taxon>
        <taxon>Eutheria</taxon>
        <taxon>Laurasiatheria</taxon>
        <taxon>Artiodactyla</taxon>
        <taxon>Ruminantia</taxon>
        <taxon>Pecora</taxon>
        <taxon>Bovidae</taxon>
        <taxon>Caprinae</taxon>
        <taxon>Ovis</taxon>
    </lineage>
</organism>
<name>A0ACB9V3V0_9CETA</name>
<gene>
    <name evidence="1" type="ORF">MJG53_007878</name>
</gene>
<evidence type="ECO:0000313" key="2">
    <source>
        <dbReference type="Proteomes" id="UP001057279"/>
    </source>
</evidence>
<evidence type="ECO:0000313" key="1">
    <source>
        <dbReference type="EMBL" id="KAI4584599.1"/>
    </source>
</evidence>
<dbReference type="EMBL" id="CM043031">
    <property type="protein sequence ID" value="KAI4584599.1"/>
    <property type="molecule type" value="Genomic_DNA"/>
</dbReference>
<reference evidence="1" key="1">
    <citation type="submission" date="2022-03" db="EMBL/GenBank/DDBJ databases">
        <title>Genomic analyses of argali, domestic sheep and their hybrids provide insights into chromosomal evolution, heterosis and genetic basis of agronomic traits.</title>
        <authorList>
            <person name="Li M."/>
        </authorList>
    </citation>
    <scope>NUCLEOTIDE SEQUENCE</scope>
    <source>
        <strain evidence="1">F1 hybrid</strain>
    </source>
</reference>
<proteinExistence type="predicted"/>
<protein>
    <submittedName>
        <fullName evidence="1">Uncharacterized protein</fullName>
    </submittedName>
</protein>
<keyword evidence="2" id="KW-1185">Reference proteome</keyword>
<accession>A0ACB9V3V0</accession>
<sequence length="575" mass="63516">MSHPKGTENQIHKTNEMEVEKTGKSLGKIPVLRFLGKPECALVMDCHRISIKDNGKAVQKLSEENQGPVLGHDLCGPCEFTAEHNLRFLNLGQDVFENSDHLHQDNIINGTDNKDYLYQRIRAISEPSTRETVFLNNLGLRSGGREKSKKNARIPELCISHNEIFLEGSSRIDNDLQICAVVTGTEKEAHEKLVNSLLLKRVTQILIGGCQRDWSFFCVDRKWFSRQDPGTGTSDVIIFNYSGQSVQTVGIVFGLVDLSTNSFKKENNLNIIENIFLSLTYDISSCLLVVFIAYYGGKGNIPRWITVSSFLVGCGSLLFAFPYFNVEDSQMNVEFEGLVLLPGGALGQILGGIIISKLHVSSKGLMRFVIVTSVLSLVLLALVVFVNCDPIPFAGITEDYGGVDLLVTIHRTYGEPIVSDKQRPLAMGMTFVILRICEENLFDQKYILQAYTNGLDVYKIGGIGTVPVGHMETDVLKPGMVVTFAPVNVTTEVKSSEMHHEALSEALLGDNVGFHVKNVSVKDVHHGNMAGDSKNDPPMEAAGFTAQLIILNHLVQDMHLCWTVTQLTLLANFLS</sequence>
<comment type="caution">
    <text evidence="1">The sequence shown here is derived from an EMBL/GenBank/DDBJ whole genome shotgun (WGS) entry which is preliminary data.</text>
</comment>